<dbReference type="Gene3D" id="3.40.50.720">
    <property type="entry name" value="NAD(P)-binding Rossmann-like Domain"/>
    <property type="match status" value="1"/>
</dbReference>
<dbReference type="SUPFAM" id="SSF51735">
    <property type="entry name" value="NAD(P)-binding Rossmann-fold domains"/>
    <property type="match status" value="1"/>
</dbReference>
<dbReference type="InterPro" id="IPR001509">
    <property type="entry name" value="Epimerase_deHydtase"/>
</dbReference>
<dbReference type="InterPro" id="IPR050177">
    <property type="entry name" value="Lipid_A_modif_metabolic_enz"/>
</dbReference>
<dbReference type="PANTHER" id="PTHR43245:SF58">
    <property type="entry name" value="BLL5923 PROTEIN"/>
    <property type="match status" value="1"/>
</dbReference>
<dbReference type="EMBL" id="JBHSAV010000003">
    <property type="protein sequence ID" value="MFC3974952.1"/>
    <property type="molecule type" value="Genomic_DNA"/>
</dbReference>
<dbReference type="Pfam" id="PF01370">
    <property type="entry name" value="Epimerase"/>
    <property type="match status" value="1"/>
</dbReference>
<evidence type="ECO:0000313" key="3">
    <source>
        <dbReference type="Proteomes" id="UP001595766"/>
    </source>
</evidence>
<gene>
    <name evidence="2" type="ORF">ACFOUP_01055</name>
</gene>
<accession>A0ABV8EFB2</accession>
<keyword evidence="3" id="KW-1185">Reference proteome</keyword>
<dbReference type="InterPro" id="IPR036291">
    <property type="entry name" value="NAD(P)-bd_dom_sf"/>
</dbReference>
<evidence type="ECO:0000313" key="2">
    <source>
        <dbReference type="EMBL" id="MFC3974952.1"/>
    </source>
</evidence>
<dbReference type="Proteomes" id="UP001595766">
    <property type="component" value="Unassembled WGS sequence"/>
</dbReference>
<protein>
    <submittedName>
        <fullName evidence="2">NAD-dependent epimerase/dehydratase family protein</fullName>
    </submittedName>
</protein>
<dbReference type="RefSeq" id="WP_241294010.1">
    <property type="nucleotide sequence ID" value="NZ_JAKZGR010000006.1"/>
</dbReference>
<name>A0ABV8EFB2_9BACT</name>
<feature type="domain" description="NAD-dependent epimerase/dehydratase" evidence="1">
    <location>
        <begin position="3"/>
        <end position="208"/>
    </location>
</feature>
<sequence>MTIVVSGATGFIGSNLIPYIQNLNYEVLPVSLRNQEWPNQIKIDASCYIHLAGKAHDHKKEALESDYFYVNFELTKDFFNSFIKSNANLFIHISSMAAVEEYKSNSPLNEKNSCNPVSNYGKSKRKAEEFLLSQVLPEGKKMILLRPPMVHGPGDKGNLNLLFNVVKKGIPWPLASFENKRSFLNVDNFNYIIASILRDPYIQSGVYNLSDDEAVSTNELIKLISIVSGNKARLWKIPPFFINGLAKIGDKLGLPLNTERLKKLTENYEVSNSKLKAALNIEKLPNSAMEGLVKTLKSF</sequence>
<organism evidence="2 3">
    <name type="scientific">Belliella kenyensis</name>
    <dbReference type="NCBI Taxonomy" id="1472724"/>
    <lineage>
        <taxon>Bacteria</taxon>
        <taxon>Pseudomonadati</taxon>
        <taxon>Bacteroidota</taxon>
        <taxon>Cytophagia</taxon>
        <taxon>Cytophagales</taxon>
        <taxon>Cyclobacteriaceae</taxon>
        <taxon>Belliella</taxon>
    </lineage>
</organism>
<comment type="caution">
    <text evidence="2">The sequence shown here is derived from an EMBL/GenBank/DDBJ whole genome shotgun (WGS) entry which is preliminary data.</text>
</comment>
<evidence type="ECO:0000259" key="1">
    <source>
        <dbReference type="Pfam" id="PF01370"/>
    </source>
</evidence>
<proteinExistence type="predicted"/>
<reference evidence="3" key="1">
    <citation type="journal article" date="2019" name="Int. J. Syst. Evol. Microbiol.">
        <title>The Global Catalogue of Microorganisms (GCM) 10K type strain sequencing project: providing services to taxonomists for standard genome sequencing and annotation.</title>
        <authorList>
            <consortium name="The Broad Institute Genomics Platform"/>
            <consortium name="The Broad Institute Genome Sequencing Center for Infectious Disease"/>
            <person name="Wu L."/>
            <person name="Ma J."/>
        </authorList>
    </citation>
    <scope>NUCLEOTIDE SEQUENCE [LARGE SCALE GENOMIC DNA]</scope>
    <source>
        <strain evidence="3">CECT 8551</strain>
    </source>
</reference>
<dbReference type="PANTHER" id="PTHR43245">
    <property type="entry name" value="BIFUNCTIONAL POLYMYXIN RESISTANCE PROTEIN ARNA"/>
    <property type="match status" value="1"/>
</dbReference>